<dbReference type="EnsemblPlants" id="Solyc06g053245.1.1">
    <property type="protein sequence ID" value="Solyc06g053245.1.1.1"/>
    <property type="gene ID" value="Solyc06g053245.1"/>
</dbReference>
<proteinExistence type="predicted"/>
<dbReference type="Proteomes" id="UP000004994">
    <property type="component" value="Chromosome 6"/>
</dbReference>
<organism evidence="1">
    <name type="scientific">Solanum lycopersicum</name>
    <name type="common">Tomato</name>
    <name type="synonym">Lycopersicon esculentum</name>
    <dbReference type="NCBI Taxonomy" id="4081"/>
    <lineage>
        <taxon>Eukaryota</taxon>
        <taxon>Viridiplantae</taxon>
        <taxon>Streptophyta</taxon>
        <taxon>Embryophyta</taxon>
        <taxon>Tracheophyta</taxon>
        <taxon>Spermatophyta</taxon>
        <taxon>Magnoliopsida</taxon>
        <taxon>eudicotyledons</taxon>
        <taxon>Gunneridae</taxon>
        <taxon>Pentapetalae</taxon>
        <taxon>asterids</taxon>
        <taxon>lamiids</taxon>
        <taxon>Solanales</taxon>
        <taxon>Solanaceae</taxon>
        <taxon>Solanoideae</taxon>
        <taxon>Solaneae</taxon>
        <taxon>Solanum</taxon>
        <taxon>Solanum subgen. Lycopersicon</taxon>
    </lineage>
</organism>
<dbReference type="AlphaFoldDB" id="A0A3Q7GW54"/>
<name>A0A3Q7GW54_SOLLC</name>
<dbReference type="InParanoid" id="A0A3Q7GW54"/>
<evidence type="ECO:0000313" key="2">
    <source>
        <dbReference type="Proteomes" id="UP000004994"/>
    </source>
</evidence>
<reference evidence="1" key="1">
    <citation type="journal article" date="2012" name="Nature">
        <title>The tomato genome sequence provides insights into fleshy fruit evolution.</title>
        <authorList>
            <consortium name="Tomato Genome Consortium"/>
        </authorList>
    </citation>
    <scope>NUCLEOTIDE SEQUENCE [LARGE SCALE GENOMIC DNA]</scope>
    <source>
        <strain evidence="1">cv. Heinz 1706</strain>
    </source>
</reference>
<accession>A0A3Q7GW54</accession>
<protein>
    <submittedName>
        <fullName evidence="1">Uncharacterized protein</fullName>
    </submittedName>
</protein>
<sequence length="29" mass="3101">SSTDTIFSFCDGFNSSHLTLISSFISVST</sequence>
<dbReference type="Gramene" id="Solyc06g053245.1.1">
    <property type="protein sequence ID" value="Solyc06g053245.1.1.1"/>
    <property type="gene ID" value="Solyc06g053245.1"/>
</dbReference>
<evidence type="ECO:0000313" key="1">
    <source>
        <dbReference type="EnsemblPlants" id="Solyc06g053245.1.1.1"/>
    </source>
</evidence>
<reference evidence="1" key="2">
    <citation type="submission" date="2019-01" db="UniProtKB">
        <authorList>
            <consortium name="EnsemblPlants"/>
        </authorList>
    </citation>
    <scope>IDENTIFICATION</scope>
    <source>
        <strain evidence="1">cv. Heinz 1706</strain>
    </source>
</reference>
<keyword evidence="2" id="KW-1185">Reference proteome</keyword>